<keyword evidence="2" id="KW-1185">Reference proteome</keyword>
<evidence type="ECO:0000313" key="1">
    <source>
        <dbReference type="EnsemblPlants" id="OGLUM06G10890.1"/>
    </source>
</evidence>
<dbReference type="AlphaFoldDB" id="A0A0E0A7V8"/>
<name>A0A0E0A7V8_9ORYZ</name>
<sequence>MTAPWQLTVVAGEQCAPKRWTTTSQRLRQKRCFGPHCRMPGNAFTNKEELFTWAKNNNRDCSTPTFAHRAPCIWPQRLGWNQPVTEFCTLPCKSTPPALLRRLVAFYSLLCSLMSMNRMWRRQRGWSLTLDGGWPSSVLRIYMLMIVLYMEIVDG</sequence>
<accession>A0A0E0A7V8</accession>
<dbReference type="Proteomes" id="UP000026961">
    <property type="component" value="Chromosome 6"/>
</dbReference>
<dbReference type="HOGENOM" id="CLU_135287_0_0_1"/>
<protein>
    <submittedName>
        <fullName evidence="1">Uncharacterized protein</fullName>
    </submittedName>
</protein>
<dbReference type="EnsemblPlants" id="OGLUM06G10890.1">
    <property type="protein sequence ID" value="OGLUM06G10890.1"/>
    <property type="gene ID" value="OGLUM06G10890"/>
</dbReference>
<reference evidence="1" key="2">
    <citation type="submission" date="2018-05" db="EMBL/GenBank/DDBJ databases">
        <title>OgluRS3 (Oryza glumaepatula Reference Sequence Version 3).</title>
        <authorList>
            <person name="Zhang J."/>
            <person name="Kudrna D."/>
            <person name="Lee S."/>
            <person name="Talag J."/>
            <person name="Welchert J."/>
            <person name="Wing R.A."/>
        </authorList>
    </citation>
    <scope>NUCLEOTIDE SEQUENCE [LARGE SCALE GENOMIC DNA]</scope>
</reference>
<dbReference type="Gramene" id="OGLUM06G10890.1">
    <property type="protein sequence ID" value="OGLUM06G10890.1"/>
    <property type="gene ID" value="OGLUM06G10890"/>
</dbReference>
<proteinExistence type="predicted"/>
<organism evidence="1">
    <name type="scientific">Oryza glumipatula</name>
    <dbReference type="NCBI Taxonomy" id="40148"/>
    <lineage>
        <taxon>Eukaryota</taxon>
        <taxon>Viridiplantae</taxon>
        <taxon>Streptophyta</taxon>
        <taxon>Embryophyta</taxon>
        <taxon>Tracheophyta</taxon>
        <taxon>Spermatophyta</taxon>
        <taxon>Magnoliopsida</taxon>
        <taxon>Liliopsida</taxon>
        <taxon>Poales</taxon>
        <taxon>Poaceae</taxon>
        <taxon>BOP clade</taxon>
        <taxon>Oryzoideae</taxon>
        <taxon>Oryzeae</taxon>
        <taxon>Oryzinae</taxon>
        <taxon>Oryza</taxon>
    </lineage>
</organism>
<reference evidence="1" key="1">
    <citation type="submission" date="2015-04" db="UniProtKB">
        <authorList>
            <consortium name="EnsemblPlants"/>
        </authorList>
    </citation>
    <scope>IDENTIFICATION</scope>
</reference>
<evidence type="ECO:0000313" key="2">
    <source>
        <dbReference type="Proteomes" id="UP000026961"/>
    </source>
</evidence>